<feature type="region of interest" description="Disordered" evidence="1">
    <location>
        <begin position="27"/>
        <end position="300"/>
    </location>
</feature>
<sequence length="669" mass="74455">MVSKNREYHVTASQGWFPFLAPIPASAREKAEPSPTYSVPKHARRQKTSTKAEEPSRKPKSSGLAKSKETTVKGKKPVKEPEVKKYDVKKRPEPRSPQMKLLEASREPGVSVLEIMEPEITEPEFTEPETEDSEATELIIKDLEPSNPVAQYQEPQDQEAQDPLVRYQETKHHETVNPVAKYQEFEDQEAQSPLVKYQEIEHQESMNPMAKYQEPQDQEAQSPLVQYQEIEHQEPMIPVANYQEPEDQEAQDSLVRYQEVEHQEPVSPVAKYQEPQDQDVPEAELQSPGTPISESSCQWSKWFPGEEGKYMWRARQLPDESWEYQYIDPKTGKPRSHSQETASSASSSFASADRVPAFSGSDSPEFHSRIIPLLPGRGSIISASSRQPRSSYPTIITTSTGLPTVPLPPYSSPSSSFCASPSLLAPRFMIKEEEPEPIPIEHGQGSGQRHKGKQQLQSKNDKVPIITVTKPVNHHRHSSATTSHDAKLPAITDKRTKSGGSSPRRPPMSPVMWLLQEGSRSRKSRSVNSNSYATSKTCLSPGGSNNNNNNDNNNNANFLLEGPTGVMTVGYVAEREGGVESGGGGGVSGQGKVAATKMDNNNKVTMAQIAKSRTAYGKKFDKKIRSEKEVKMDSKKRVKNWLKGIEKAGGGAEVVEFDREGLVIYKVRN</sequence>
<evidence type="ECO:0000256" key="1">
    <source>
        <dbReference type="SAM" id="MobiDB-lite"/>
    </source>
</evidence>
<feature type="compositionally biased region" description="Polar residues" evidence="1">
    <location>
        <begin position="287"/>
        <end position="299"/>
    </location>
</feature>
<feature type="region of interest" description="Disordered" evidence="1">
    <location>
        <begin position="437"/>
        <end position="556"/>
    </location>
</feature>
<evidence type="ECO:0000313" key="2">
    <source>
        <dbReference type="EMBL" id="KAK4458350.1"/>
    </source>
</evidence>
<feature type="region of interest" description="Disordered" evidence="1">
    <location>
        <begin position="328"/>
        <end position="365"/>
    </location>
</feature>
<proteinExistence type="predicted"/>
<name>A0AAV9HCH0_9PEZI</name>
<gene>
    <name evidence="2" type="ORF">QBC42DRAFT_276877</name>
</gene>
<reference evidence="2" key="1">
    <citation type="journal article" date="2023" name="Mol. Phylogenet. Evol.">
        <title>Genome-scale phylogeny and comparative genomics of the fungal order Sordariales.</title>
        <authorList>
            <person name="Hensen N."/>
            <person name="Bonometti L."/>
            <person name="Westerberg I."/>
            <person name="Brannstrom I.O."/>
            <person name="Guillou S."/>
            <person name="Cros-Aarteil S."/>
            <person name="Calhoun S."/>
            <person name="Haridas S."/>
            <person name="Kuo A."/>
            <person name="Mondo S."/>
            <person name="Pangilinan J."/>
            <person name="Riley R."/>
            <person name="LaButti K."/>
            <person name="Andreopoulos B."/>
            <person name="Lipzen A."/>
            <person name="Chen C."/>
            <person name="Yan M."/>
            <person name="Daum C."/>
            <person name="Ng V."/>
            <person name="Clum A."/>
            <person name="Steindorff A."/>
            <person name="Ohm R.A."/>
            <person name="Martin F."/>
            <person name="Silar P."/>
            <person name="Natvig D.O."/>
            <person name="Lalanne C."/>
            <person name="Gautier V."/>
            <person name="Ament-Velasquez S.L."/>
            <person name="Kruys A."/>
            <person name="Hutchinson M.I."/>
            <person name="Powell A.J."/>
            <person name="Barry K."/>
            <person name="Miller A.N."/>
            <person name="Grigoriev I.V."/>
            <person name="Debuchy R."/>
            <person name="Gladieux P."/>
            <person name="Hiltunen Thoren M."/>
            <person name="Johannesson H."/>
        </authorList>
    </citation>
    <scope>NUCLEOTIDE SEQUENCE</scope>
    <source>
        <strain evidence="2">PSN324</strain>
    </source>
</reference>
<keyword evidence="3" id="KW-1185">Reference proteome</keyword>
<feature type="compositionally biased region" description="Low complexity" evidence="1">
    <location>
        <begin position="545"/>
        <end position="556"/>
    </location>
</feature>
<reference evidence="2" key="2">
    <citation type="submission" date="2023-06" db="EMBL/GenBank/DDBJ databases">
        <authorList>
            <consortium name="Lawrence Berkeley National Laboratory"/>
            <person name="Mondo S.J."/>
            <person name="Hensen N."/>
            <person name="Bonometti L."/>
            <person name="Westerberg I."/>
            <person name="Brannstrom I.O."/>
            <person name="Guillou S."/>
            <person name="Cros-Aarteil S."/>
            <person name="Calhoun S."/>
            <person name="Haridas S."/>
            <person name="Kuo A."/>
            <person name="Pangilinan J."/>
            <person name="Riley R."/>
            <person name="Labutti K."/>
            <person name="Andreopoulos B."/>
            <person name="Lipzen A."/>
            <person name="Chen C."/>
            <person name="Yanf M."/>
            <person name="Daum C."/>
            <person name="Ng V."/>
            <person name="Clum A."/>
            <person name="Steindorff A."/>
            <person name="Ohm R."/>
            <person name="Martin F."/>
            <person name="Silar P."/>
            <person name="Natvig D."/>
            <person name="Lalanne C."/>
            <person name="Gautier V."/>
            <person name="Ament-Velasquez S.L."/>
            <person name="Kruys A."/>
            <person name="Hutchinson M.I."/>
            <person name="Powell A.J."/>
            <person name="Barry K."/>
            <person name="Miller A.N."/>
            <person name="Grigoriev I.V."/>
            <person name="Debuchy R."/>
            <person name="Gladieux P."/>
            <person name="Thoren M.H."/>
            <person name="Johannesson H."/>
        </authorList>
    </citation>
    <scope>NUCLEOTIDE SEQUENCE</scope>
    <source>
        <strain evidence="2">PSN324</strain>
    </source>
</reference>
<feature type="compositionally biased region" description="Low complexity" evidence="1">
    <location>
        <begin position="342"/>
        <end position="352"/>
    </location>
</feature>
<organism evidence="2 3">
    <name type="scientific">Cladorrhinum samala</name>
    <dbReference type="NCBI Taxonomy" id="585594"/>
    <lineage>
        <taxon>Eukaryota</taxon>
        <taxon>Fungi</taxon>
        <taxon>Dikarya</taxon>
        <taxon>Ascomycota</taxon>
        <taxon>Pezizomycotina</taxon>
        <taxon>Sordariomycetes</taxon>
        <taxon>Sordariomycetidae</taxon>
        <taxon>Sordariales</taxon>
        <taxon>Podosporaceae</taxon>
        <taxon>Cladorrhinum</taxon>
    </lineage>
</organism>
<feature type="compositionally biased region" description="Polar residues" evidence="1">
    <location>
        <begin position="532"/>
        <end position="544"/>
    </location>
</feature>
<protein>
    <submittedName>
        <fullName evidence="2">Uncharacterized protein</fullName>
    </submittedName>
</protein>
<dbReference type="AlphaFoldDB" id="A0AAV9HCH0"/>
<feature type="compositionally biased region" description="Basic and acidic residues" evidence="1">
    <location>
        <begin position="66"/>
        <end position="94"/>
    </location>
</feature>
<comment type="caution">
    <text evidence="2">The sequence shown here is derived from an EMBL/GenBank/DDBJ whole genome shotgun (WGS) entry which is preliminary data.</text>
</comment>
<dbReference type="EMBL" id="MU865072">
    <property type="protein sequence ID" value="KAK4458350.1"/>
    <property type="molecule type" value="Genomic_DNA"/>
</dbReference>
<accession>A0AAV9HCH0</accession>
<dbReference type="Proteomes" id="UP001321749">
    <property type="component" value="Unassembled WGS sequence"/>
</dbReference>
<feature type="compositionally biased region" description="Basic and acidic residues" evidence="1">
    <location>
        <begin position="484"/>
        <end position="496"/>
    </location>
</feature>
<feature type="compositionally biased region" description="Acidic residues" evidence="1">
    <location>
        <begin position="116"/>
        <end position="135"/>
    </location>
</feature>
<evidence type="ECO:0000313" key="3">
    <source>
        <dbReference type="Proteomes" id="UP001321749"/>
    </source>
</evidence>